<comment type="caution">
    <text evidence="2">The sequence shown here is derived from an EMBL/GenBank/DDBJ whole genome shotgun (WGS) entry which is preliminary data.</text>
</comment>
<dbReference type="SUPFAM" id="SSF52833">
    <property type="entry name" value="Thioredoxin-like"/>
    <property type="match status" value="1"/>
</dbReference>
<dbReference type="PROSITE" id="PS50404">
    <property type="entry name" value="GST_NTER"/>
    <property type="match status" value="1"/>
</dbReference>
<organism evidence="2 3">
    <name type="scientific">Orbus sasakiae</name>
    <dbReference type="NCBI Taxonomy" id="1078475"/>
    <lineage>
        <taxon>Bacteria</taxon>
        <taxon>Pseudomonadati</taxon>
        <taxon>Pseudomonadota</taxon>
        <taxon>Gammaproteobacteria</taxon>
        <taxon>Orbales</taxon>
        <taxon>Orbaceae</taxon>
        <taxon>Orbus</taxon>
    </lineage>
</organism>
<reference evidence="3" key="1">
    <citation type="journal article" date="2019" name="Int. J. Syst. Evol. Microbiol.">
        <title>The Global Catalogue of Microorganisms (GCM) 10K type strain sequencing project: providing services to taxonomists for standard genome sequencing and annotation.</title>
        <authorList>
            <consortium name="The Broad Institute Genomics Platform"/>
            <consortium name="The Broad Institute Genome Sequencing Center for Infectious Disease"/>
            <person name="Wu L."/>
            <person name="Ma J."/>
        </authorList>
    </citation>
    <scope>NUCLEOTIDE SEQUENCE [LARGE SCALE GENOMIC DNA]</scope>
    <source>
        <strain evidence="3">JCM 18050</strain>
    </source>
</reference>
<evidence type="ECO:0000259" key="1">
    <source>
        <dbReference type="PROSITE" id="PS50404"/>
    </source>
</evidence>
<dbReference type="RefSeq" id="WP_345489089.1">
    <property type="nucleotide sequence ID" value="NZ_BAABHY010000001.1"/>
</dbReference>
<dbReference type="Gene3D" id="1.20.1050.10">
    <property type="match status" value="1"/>
</dbReference>
<feature type="domain" description="GST N-terminal" evidence="1">
    <location>
        <begin position="3"/>
        <end position="87"/>
    </location>
</feature>
<dbReference type="InterPro" id="IPR036249">
    <property type="entry name" value="Thioredoxin-like_sf"/>
</dbReference>
<evidence type="ECO:0000313" key="2">
    <source>
        <dbReference type="EMBL" id="GAA5107249.1"/>
    </source>
</evidence>
<dbReference type="InterPro" id="IPR036282">
    <property type="entry name" value="Glutathione-S-Trfase_C_sf"/>
</dbReference>
<dbReference type="Pfam" id="PF13409">
    <property type="entry name" value="GST_N_2"/>
    <property type="match status" value="1"/>
</dbReference>
<dbReference type="SFLD" id="SFLDS00019">
    <property type="entry name" value="Glutathione_Transferase_(cytos"/>
    <property type="match status" value="1"/>
</dbReference>
<dbReference type="SFLD" id="SFLDG00358">
    <property type="entry name" value="Main_(cytGST)"/>
    <property type="match status" value="1"/>
</dbReference>
<dbReference type="PANTHER" id="PTHR42673">
    <property type="entry name" value="MALEYLACETOACETATE ISOMERASE"/>
    <property type="match status" value="1"/>
</dbReference>
<name>A0ABP9N1Y3_9GAMM</name>
<proteinExistence type="predicted"/>
<dbReference type="EMBL" id="BAABHY010000001">
    <property type="protein sequence ID" value="GAA5107249.1"/>
    <property type="molecule type" value="Genomic_DNA"/>
</dbReference>
<dbReference type="Gene3D" id="3.40.30.10">
    <property type="entry name" value="Glutaredoxin"/>
    <property type="match status" value="1"/>
</dbReference>
<dbReference type="PANTHER" id="PTHR42673:SF4">
    <property type="entry name" value="MALEYLACETOACETATE ISOMERASE"/>
    <property type="match status" value="1"/>
</dbReference>
<protein>
    <submittedName>
        <fullName evidence="2">Glutathione S-transferase family protein</fullName>
    </submittedName>
</protein>
<accession>A0ABP9N1Y3</accession>
<keyword evidence="3" id="KW-1185">Reference proteome</keyword>
<evidence type="ECO:0000313" key="3">
    <source>
        <dbReference type="Proteomes" id="UP001500171"/>
    </source>
</evidence>
<sequence>MKYTLYIGNKNYSSWSMRAWIVMKHFGIEFNERLVRFDSFDDNSIFKKTILPLNPLGTVPILVDDDLVITDSLAICEYLADKHPTLSLWPNQTRLKAKARCVTAQMHSGYPQIRRYLPMNIEAKFAEWGQIILRDHRQVKQEVAFFDRYISSMLDKSEGAYLFGDFTIADAFYAPMCIRLKNFDITMSPKVADYIDVIWQTKGIKEWVDDALNENDFIAMDEPYRLNNKKRQ</sequence>
<dbReference type="InterPro" id="IPR004045">
    <property type="entry name" value="Glutathione_S-Trfase_N"/>
</dbReference>
<gene>
    <name evidence="2" type="ORF">GCM10023211_08170</name>
</gene>
<dbReference type="CDD" id="cd03043">
    <property type="entry name" value="GST_N_1"/>
    <property type="match status" value="1"/>
</dbReference>
<dbReference type="SUPFAM" id="SSF47616">
    <property type="entry name" value="GST C-terminal domain-like"/>
    <property type="match status" value="1"/>
</dbReference>
<dbReference type="Proteomes" id="UP001500171">
    <property type="component" value="Unassembled WGS sequence"/>
</dbReference>
<dbReference type="InterPro" id="IPR040079">
    <property type="entry name" value="Glutathione_S-Trfase"/>
</dbReference>